<evidence type="ECO:0000313" key="6">
    <source>
        <dbReference type="EMBL" id="GCC40554.1"/>
    </source>
</evidence>
<evidence type="ECO:0000313" key="7">
    <source>
        <dbReference type="Proteomes" id="UP000287033"/>
    </source>
</evidence>
<reference evidence="6 7" key="1">
    <citation type="journal article" date="2018" name="Nat. Ecol. Evol.">
        <title>Shark genomes provide insights into elasmobranch evolution and the origin of vertebrates.</title>
        <authorList>
            <person name="Hara Y"/>
            <person name="Yamaguchi K"/>
            <person name="Onimaru K"/>
            <person name="Kadota M"/>
            <person name="Koyanagi M"/>
            <person name="Keeley SD"/>
            <person name="Tatsumi K"/>
            <person name="Tanaka K"/>
            <person name="Motone F"/>
            <person name="Kageyama Y"/>
            <person name="Nozu R"/>
            <person name="Adachi N"/>
            <person name="Nishimura O"/>
            <person name="Nakagawa R"/>
            <person name="Tanegashima C"/>
            <person name="Kiyatake I"/>
            <person name="Matsumoto R"/>
            <person name="Murakumo K"/>
            <person name="Nishida K"/>
            <person name="Terakita A"/>
            <person name="Kuratani S"/>
            <person name="Sato K"/>
            <person name="Hyodo S Kuraku.S."/>
        </authorList>
    </citation>
    <scope>NUCLEOTIDE SEQUENCE [LARGE SCALE GENOMIC DNA]</scope>
</reference>
<evidence type="ECO:0000256" key="3">
    <source>
        <dbReference type="ARBA" id="ARBA00022801"/>
    </source>
</evidence>
<dbReference type="InterPro" id="IPR030385">
    <property type="entry name" value="G_IRG_dom"/>
</dbReference>
<dbReference type="EMBL" id="BEZZ01045144">
    <property type="protein sequence ID" value="GCC40554.1"/>
    <property type="molecule type" value="Genomic_DNA"/>
</dbReference>
<gene>
    <name evidence="6" type="ORF">chiPu_0024729</name>
</gene>
<dbReference type="OrthoDB" id="8954335at2759"/>
<keyword evidence="7" id="KW-1185">Reference proteome</keyword>
<proteinExistence type="inferred from homology"/>
<dbReference type="InterPro" id="IPR007743">
    <property type="entry name" value="Immunity-related_GTPase-like"/>
</dbReference>
<keyword evidence="3" id="KW-0378">Hydrolase</keyword>
<dbReference type="Gene3D" id="3.40.50.300">
    <property type="entry name" value="P-loop containing nucleotide triphosphate hydrolases"/>
    <property type="match status" value="1"/>
</dbReference>
<sequence>MGAWISSKKADAVWIAVVGPPAGGKTSLIQALRGEEDTQELSTSQSQSPFNHPKFPNVTIWEFQSHNLSVSKLDPYDIFIIVSPVDVFAAESVKLAKEAQTKGKVCYLVRTKIDDDLPRFSSTFSSINDLNRFLAHITSECAQCLQEEGVEPSLLFLVSNTNPQIYQLSLLQDTLEEKIKELDRFVQR</sequence>
<dbReference type="Pfam" id="PF05049">
    <property type="entry name" value="IIGP"/>
    <property type="match status" value="1"/>
</dbReference>
<dbReference type="InterPro" id="IPR027417">
    <property type="entry name" value="P-loop_NTPase"/>
</dbReference>
<dbReference type="OMA" id="PNVTIWE"/>
<evidence type="ECO:0000256" key="4">
    <source>
        <dbReference type="ARBA" id="ARBA00023134"/>
    </source>
</evidence>
<dbReference type="GO" id="GO:0016787">
    <property type="term" value="F:hydrolase activity"/>
    <property type="evidence" value="ECO:0007669"/>
    <property type="project" value="UniProtKB-KW"/>
</dbReference>
<evidence type="ECO:0000256" key="2">
    <source>
        <dbReference type="ARBA" id="ARBA00022741"/>
    </source>
</evidence>
<dbReference type="InterPro" id="IPR051515">
    <property type="entry name" value="IRG"/>
</dbReference>
<dbReference type="GO" id="GO:0005525">
    <property type="term" value="F:GTP binding"/>
    <property type="evidence" value="ECO:0007669"/>
    <property type="project" value="UniProtKB-KW"/>
</dbReference>
<evidence type="ECO:0000259" key="5">
    <source>
        <dbReference type="PROSITE" id="PS51716"/>
    </source>
</evidence>
<dbReference type="PANTHER" id="PTHR32341">
    <property type="entry name" value="INTERFERON-INDUCIBLE GTPASE"/>
    <property type="match status" value="1"/>
</dbReference>
<accession>A0A401TD66</accession>
<dbReference type="PROSITE" id="PS51716">
    <property type="entry name" value="G_IRG"/>
    <property type="match status" value="1"/>
</dbReference>
<dbReference type="STRING" id="137246.A0A401TD66"/>
<name>A0A401TD66_CHIPU</name>
<dbReference type="Proteomes" id="UP000287033">
    <property type="component" value="Unassembled WGS sequence"/>
</dbReference>
<dbReference type="SUPFAM" id="SSF52540">
    <property type="entry name" value="P-loop containing nucleoside triphosphate hydrolases"/>
    <property type="match status" value="1"/>
</dbReference>
<feature type="domain" description="IRG-type G" evidence="5">
    <location>
        <begin position="11"/>
        <end position="178"/>
    </location>
</feature>
<keyword evidence="2" id="KW-0547">Nucleotide-binding</keyword>
<evidence type="ECO:0000256" key="1">
    <source>
        <dbReference type="ARBA" id="ARBA00005429"/>
    </source>
</evidence>
<dbReference type="AlphaFoldDB" id="A0A401TD66"/>
<keyword evidence="4" id="KW-0342">GTP-binding</keyword>
<comment type="caution">
    <text evidence="6">The sequence shown here is derived from an EMBL/GenBank/DDBJ whole genome shotgun (WGS) entry which is preliminary data.</text>
</comment>
<protein>
    <recommendedName>
        <fullName evidence="5">IRG-type G domain-containing protein</fullName>
    </recommendedName>
</protein>
<comment type="similarity">
    <text evidence="1">Belongs to the TRAFAC class dynamin-like GTPase superfamily. IRG family.</text>
</comment>
<organism evidence="6 7">
    <name type="scientific">Chiloscyllium punctatum</name>
    <name type="common">Brownbanded bambooshark</name>
    <name type="synonym">Hemiscyllium punctatum</name>
    <dbReference type="NCBI Taxonomy" id="137246"/>
    <lineage>
        <taxon>Eukaryota</taxon>
        <taxon>Metazoa</taxon>
        <taxon>Chordata</taxon>
        <taxon>Craniata</taxon>
        <taxon>Vertebrata</taxon>
        <taxon>Chondrichthyes</taxon>
        <taxon>Elasmobranchii</taxon>
        <taxon>Galeomorphii</taxon>
        <taxon>Galeoidea</taxon>
        <taxon>Orectolobiformes</taxon>
        <taxon>Hemiscylliidae</taxon>
        <taxon>Chiloscyllium</taxon>
    </lineage>
</organism>
<dbReference type="GO" id="GO:0016020">
    <property type="term" value="C:membrane"/>
    <property type="evidence" value="ECO:0007669"/>
    <property type="project" value="InterPro"/>
</dbReference>
<dbReference type="PANTHER" id="PTHR32341:SF10">
    <property type="entry name" value="INTERFERON-INDUCIBLE GTPASE 5"/>
    <property type="match status" value="1"/>
</dbReference>